<organism evidence="1">
    <name type="scientific">marine sediment metagenome</name>
    <dbReference type="NCBI Taxonomy" id="412755"/>
    <lineage>
        <taxon>unclassified sequences</taxon>
        <taxon>metagenomes</taxon>
        <taxon>ecological metagenomes</taxon>
    </lineage>
</organism>
<dbReference type="EMBL" id="LAZR01000301">
    <property type="protein sequence ID" value="KKN75971.1"/>
    <property type="molecule type" value="Genomic_DNA"/>
</dbReference>
<name>A0A0F9VR74_9ZZZZ</name>
<proteinExistence type="predicted"/>
<dbReference type="AlphaFoldDB" id="A0A0F9VR74"/>
<gene>
    <name evidence="1" type="ORF">LCGC14_0375280</name>
</gene>
<accession>A0A0F9VR74</accession>
<sequence>MDQRLLMTVCNYLQNKGIVKGDEGQEYDALVTHFDGLTSTQLTALLKKFFITLGKGALDSAQFTVPTDDESL</sequence>
<evidence type="ECO:0000313" key="1">
    <source>
        <dbReference type="EMBL" id="KKN75971.1"/>
    </source>
</evidence>
<protein>
    <submittedName>
        <fullName evidence="1">Uncharacterized protein</fullName>
    </submittedName>
</protein>
<comment type="caution">
    <text evidence="1">The sequence shown here is derived from an EMBL/GenBank/DDBJ whole genome shotgun (WGS) entry which is preliminary data.</text>
</comment>
<reference evidence="1" key="1">
    <citation type="journal article" date="2015" name="Nature">
        <title>Complex archaea that bridge the gap between prokaryotes and eukaryotes.</title>
        <authorList>
            <person name="Spang A."/>
            <person name="Saw J.H."/>
            <person name="Jorgensen S.L."/>
            <person name="Zaremba-Niedzwiedzka K."/>
            <person name="Martijn J."/>
            <person name="Lind A.E."/>
            <person name="van Eijk R."/>
            <person name="Schleper C."/>
            <person name="Guy L."/>
            <person name="Ettema T.J."/>
        </authorList>
    </citation>
    <scope>NUCLEOTIDE SEQUENCE</scope>
</reference>